<keyword evidence="12" id="KW-1185">Reference proteome</keyword>
<proteinExistence type="predicted"/>
<dbReference type="SMART" id="SM00365">
    <property type="entry name" value="LRR_SD22"/>
    <property type="match status" value="4"/>
</dbReference>
<dbReference type="PANTHER" id="PTHR24369">
    <property type="entry name" value="ANTIGEN BSP, PUTATIVE-RELATED"/>
    <property type="match status" value="1"/>
</dbReference>
<keyword evidence="2" id="KW-1003">Cell membrane</keyword>
<comment type="caution">
    <text evidence="11">The sequence shown here is derived from an EMBL/GenBank/DDBJ whole genome shotgun (WGS) entry which is preliminary data.</text>
</comment>
<name>A0A8X6H3A6_TRICU</name>
<dbReference type="SMART" id="SM00082">
    <property type="entry name" value="LRRCT"/>
    <property type="match status" value="1"/>
</dbReference>
<dbReference type="Pfam" id="PF13855">
    <property type="entry name" value="LRR_8"/>
    <property type="match status" value="2"/>
</dbReference>
<dbReference type="PANTHER" id="PTHR24369:SF210">
    <property type="entry name" value="CHAOPTIN-RELATED"/>
    <property type="match status" value="1"/>
</dbReference>
<dbReference type="FunFam" id="3.80.10.10:FF:000611">
    <property type="entry name" value="Capricious, isoform E"/>
    <property type="match status" value="1"/>
</dbReference>
<dbReference type="InterPro" id="IPR003591">
    <property type="entry name" value="Leu-rich_rpt_typical-subtyp"/>
</dbReference>
<dbReference type="SMART" id="SM00369">
    <property type="entry name" value="LRR_TYP"/>
    <property type="match status" value="11"/>
</dbReference>
<dbReference type="GO" id="GO:0005886">
    <property type="term" value="C:plasma membrane"/>
    <property type="evidence" value="ECO:0007669"/>
    <property type="project" value="UniProtKB-SubCell"/>
</dbReference>
<keyword evidence="5" id="KW-0732">Signal</keyword>
<evidence type="ECO:0000256" key="1">
    <source>
        <dbReference type="ARBA" id="ARBA00004236"/>
    </source>
</evidence>
<dbReference type="AlphaFoldDB" id="A0A8X6H3A6"/>
<evidence type="ECO:0000256" key="6">
    <source>
        <dbReference type="ARBA" id="ARBA00022737"/>
    </source>
</evidence>
<evidence type="ECO:0000256" key="7">
    <source>
        <dbReference type="ARBA" id="ARBA00022989"/>
    </source>
</evidence>
<keyword evidence="3" id="KW-0433">Leucine-rich repeat</keyword>
<keyword evidence="7 9" id="KW-1133">Transmembrane helix</keyword>
<comment type="subcellular location">
    <subcellularLocation>
        <location evidence="1">Cell membrane</location>
    </subcellularLocation>
</comment>
<evidence type="ECO:0000313" key="12">
    <source>
        <dbReference type="Proteomes" id="UP000887116"/>
    </source>
</evidence>
<dbReference type="InterPro" id="IPR050541">
    <property type="entry name" value="LRR_TM_domain-containing"/>
</dbReference>
<dbReference type="EMBL" id="BMAO01027366">
    <property type="protein sequence ID" value="GFR16277.1"/>
    <property type="molecule type" value="Genomic_DNA"/>
</dbReference>
<evidence type="ECO:0000256" key="2">
    <source>
        <dbReference type="ARBA" id="ARBA00022475"/>
    </source>
</evidence>
<organism evidence="11 12">
    <name type="scientific">Trichonephila clavata</name>
    <name type="common">Joro spider</name>
    <name type="synonym">Nephila clavata</name>
    <dbReference type="NCBI Taxonomy" id="2740835"/>
    <lineage>
        <taxon>Eukaryota</taxon>
        <taxon>Metazoa</taxon>
        <taxon>Ecdysozoa</taxon>
        <taxon>Arthropoda</taxon>
        <taxon>Chelicerata</taxon>
        <taxon>Arachnida</taxon>
        <taxon>Araneae</taxon>
        <taxon>Araneomorphae</taxon>
        <taxon>Entelegynae</taxon>
        <taxon>Araneoidea</taxon>
        <taxon>Nephilidae</taxon>
        <taxon>Trichonephila</taxon>
    </lineage>
</organism>
<evidence type="ECO:0000256" key="3">
    <source>
        <dbReference type="ARBA" id="ARBA00022614"/>
    </source>
</evidence>
<dbReference type="Pfam" id="PF13306">
    <property type="entry name" value="LRR_5"/>
    <property type="match status" value="1"/>
</dbReference>
<sequence length="612" mass="69576">MVMRLSFETARLLDIIKNSGWRNSLERGKKFRYQLDCNGETACQNRKVVDFADGEGSDSDCLNLRLESVRSVRDFFIVQFSTPTITTETLGGFLGGAVIVQNLKGSLRIIVLLFYFICLWNQAVGLCPARCECNDEILRVLCDSANLDVVPITLNPELRELRLSNNHIKAIRTSFSVYRNLEFLDVSHNQLPILDKDNFVDLKELKVLLVNSNMISLLQNDTFRGLQSLKVLHLNENYLQALPAKCFVQLENLELLDLCQNSISSIDQEAFFGLKNLKTLLLRDNKLTHIPSTPFQYISKLFKLDLGLNSFENIPENSFSALNDLEELSLDGCGVKVIMYGAFKWLNSLLILRIHDNELWEVPTKALFDVIRLEELHIGQNKFQSLKAKSFQRLKFLRTIEINGCPNLSEIEKGAFADNSNLKTIVINHNKELKHIQDGAFDNLPNVQHVSFRGNSFETLQYGLLPWDELQFLDVRDNPFVCNCSLVWLWKLLMTKNFSSFEGQADTTQVICVNPPGLKDRALGNLPHDDLDCYSLESRRQLIIGLVSGGALFLAVIILLGFRYREKLAGVLKTKWGRGRKEPQYQKTSAEEESTILQAGQQSLKMTPVTEL</sequence>
<keyword evidence="4 9" id="KW-0812">Transmembrane</keyword>
<evidence type="ECO:0000256" key="4">
    <source>
        <dbReference type="ARBA" id="ARBA00022692"/>
    </source>
</evidence>
<accession>A0A8X6H3A6</accession>
<dbReference type="InterPro" id="IPR026906">
    <property type="entry name" value="LRR_5"/>
</dbReference>
<evidence type="ECO:0000313" key="11">
    <source>
        <dbReference type="EMBL" id="GFR16277.1"/>
    </source>
</evidence>
<dbReference type="Proteomes" id="UP000887116">
    <property type="component" value="Unassembled WGS sequence"/>
</dbReference>
<evidence type="ECO:0000256" key="5">
    <source>
        <dbReference type="ARBA" id="ARBA00022729"/>
    </source>
</evidence>
<evidence type="ECO:0000256" key="9">
    <source>
        <dbReference type="SAM" id="Phobius"/>
    </source>
</evidence>
<feature type="transmembrane region" description="Helical" evidence="9">
    <location>
        <begin position="542"/>
        <end position="562"/>
    </location>
</feature>
<dbReference type="PROSITE" id="PS51450">
    <property type="entry name" value="LRR"/>
    <property type="match status" value="2"/>
</dbReference>
<keyword evidence="8 9" id="KW-0472">Membrane</keyword>
<dbReference type="Gene3D" id="3.80.10.10">
    <property type="entry name" value="Ribonuclease Inhibitor"/>
    <property type="match status" value="3"/>
</dbReference>
<keyword evidence="6" id="KW-0677">Repeat</keyword>
<dbReference type="InterPro" id="IPR000483">
    <property type="entry name" value="Cys-rich_flank_reg_C"/>
</dbReference>
<feature type="domain" description="LRRCT" evidence="10">
    <location>
        <begin position="478"/>
        <end position="534"/>
    </location>
</feature>
<reference evidence="11" key="1">
    <citation type="submission" date="2020-07" db="EMBL/GenBank/DDBJ databases">
        <title>Multicomponent nature underlies the extraordinary mechanical properties of spider dragline silk.</title>
        <authorList>
            <person name="Kono N."/>
            <person name="Nakamura H."/>
            <person name="Mori M."/>
            <person name="Yoshida Y."/>
            <person name="Ohtoshi R."/>
            <person name="Malay A.D."/>
            <person name="Moran D.A.P."/>
            <person name="Tomita M."/>
            <person name="Numata K."/>
            <person name="Arakawa K."/>
        </authorList>
    </citation>
    <scope>NUCLEOTIDE SEQUENCE</scope>
</reference>
<dbReference type="InterPro" id="IPR001611">
    <property type="entry name" value="Leu-rich_rpt"/>
</dbReference>
<dbReference type="FunFam" id="3.80.10.10:FF:001438">
    <property type="entry name" value="Uncharacterized protein"/>
    <property type="match status" value="1"/>
</dbReference>
<protein>
    <submittedName>
        <fullName evidence="11">Slit 1 protein</fullName>
    </submittedName>
</protein>
<evidence type="ECO:0000259" key="10">
    <source>
        <dbReference type="SMART" id="SM00082"/>
    </source>
</evidence>
<dbReference type="OrthoDB" id="1055097at2759"/>
<dbReference type="SUPFAM" id="SSF52058">
    <property type="entry name" value="L domain-like"/>
    <property type="match status" value="1"/>
</dbReference>
<gene>
    <name evidence="11" type="primary">Slit1</name>
    <name evidence="11" type="ORF">TNCT_460671</name>
</gene>
<dbReference type="InterPro" id="IPR032675">
    <property type="entry name" value="LRR_dom_sf"/>
</dbReference>
<evidence type="ECO:0000256" key="8">
    <source>
        <dbReference type="ARBA" id="ARBA00023136"/>
    </source>
</evidence>